<feature type="domain" description="AMP-dependent synthetase/ligase" evidence="3">
    <location>
        <begin position="96"/>
        <end position="448"/>
    </location>
</feature>
<dbReference type="EMBL" id="RXHJ01000005">
    <property type="protein sequence ID" value="RSZ64402.1"/>
    <property type="molecule type" value="Genomic_DNA"/>
</dbReference>
<keyword evidence="2" id="KW-0436">Ligase</keyword>
<dbReference type="InterPro" id="IPR025110">
    <property type="entry name" value="AMP-bd_C"/>
</dbReference>
<evidence type="ECO:0000259" key="4">
    <source>
        <dbReference type="Pfam" id="PF13193"/>
    </source>
</evidence>
<dbReference type="Gene3D" id="3.40.50.12780">
    <property type="entry name" value="N-terminal domain of ligase-like"/>
    <property type="match status" value="1"/>
</dbReference>
<accession>A0A3R9ZJS8</accession>
<keyword evidence="6" id="KW-1185">Reference proteome</keyword>
<dbReference type="InterPro" id="IPR042099">
    <property type="entry name" value="ANL_N_sf"/>
</dbReference>
<dbReference type="PROSITE" id="PS00455">
    <property type="entry name" value="AMP_BINDING"/>
    <property type="match status" value="1"/>
</dbReference>
<dbReference type="OrthoDB" id="56621at2"/>
<evidence type="ECO:0000313" key="5">
    <source>
        <dbReference type="EMBL" id="RSZ64402.1"/>
    </source>
</evidence>
<dbReference type="Pfam" id="PF00501">
    <property type="entry name" value="AMP-binding"/>
    <property type="match status" value="1"/>
</dbReference>
<evidence type="ECO:0000313" key="6">
    <source>
        <dbReference type="Proteomes" id="UP000274907"/>
    </source>
</evidence>
<comment type="caution">
    <text evidence="5">The sequence shown here is derived from an EMBL/GenBank/DDBJ whole genome shotgun (WGS) entry which is preliminary data.</text>
</comment>
<dbReference type="PANTHER" id="PTHR43201">
    <property type="entry name" value="ACYL-COA SYNTHETASE"/>
    <property type="match status" value="1"/>
</dbReference>
<dbReference type="SUPFAM" id="SSF56801">
    <property type="entry name" value="Acetyl-CoA synthetase-like"/>
    <property type="match status" value="1"/>
</dbReference>
<evidence type="ECO:0000259" key="3">
    <source>
        <dbReference type="Pfam" id="PF00501"/>
    </source>
</evidence>
<dbReference type="InterPro" id="IPR045851">
    <property type="entry name" value="AMP-bd_C_sf"/>
</dbReference>
<dbReference type="PANTHER" id="PTHR43201:SF5">
    <property type="entry name" value="MEDIUM-CHAIN ACYL-COA LIGASE ACSF2, MITOCHONDRIAL"/>
    <property type="match status" value="1"/>
</dbReference>
<dbReference type="Gene3D" id="3.30.300.30">
    <property type="match status" value="1"/>
</dbReference>
<reference evidence="5 6" key="1">
    <citation type="submission" date="2018-12" db="EMBL/GenBank/DDBJ databases">
        <title>YIM 101343 draft genome.</title>
        <authorList>
            <person name="Chen X."/>
        </authorList>
    </citation>
    <scope>NUCLEOTIDE SEQUENCE [LARGE SCALE GENOMIC DNA]</scope>
    <source>
        <strain evidence="5 6">YIM 101343</strain>
    </source>
</reference>
<gene>
    <name evidence="5" type="ORF">EAH68_05255</name>
</gene>
<dbReference type="Pfam" id="PF13193">
    <property type="entry name" value="AMP-binding_C"/>
    <property type="match status" value="1"/>
</dbReference>
<dbReference type="InterPro" id="IPR020845">
    <property type="entry name" value="AMP-binding_CS"/>
</dbReference>
<name>A0A3R9ZJS8_9CORY</name>
<feature type="domain" description="AMP-binding enzyme C-terminal" evidence="4">
    <location>
        <begin position="498"/>
        <end position="575"/>
    </location>
</feature>
<dbReference type="Proteomes" id="UP000274907">
    <property type="component" value="Unassembled WGS sequence"/>
</dbReference>
<dbReference type="CDD" id="cd04433">
    <property type="entry name" value="AFD_class_I"/>
    <property type="match status" value="1"/>
</dbReference>
<sequence length="584" mass="63831">MVTEYFSVPLYEGHIRVELIRTKKLWLGKPNPEGALTVSLAARFRDTAVTARALGEFLPAVLRSGILGIGGGPGQVSALGRYWFTTAREVEQGHLATPHRIALIDDNGELTYRQLRENSRSVARHLVGLDLDEIRLGVMARNGRGMIYPLAAKGYAGAGIYLLNVGSSAEQLTGCIEENGINVLVIDDEFLDRLDPAVVEKQGVHIIIGDVSREHEDHITLTDIVDRPWVTEGIALPTMPKHGPIVLMSSGTTGIPKGVMRPEPKLPLVLAGMLKKVPWRADIRVQLHASIFHTWGWGAVNIALAARATIITHRHFDAEQVLRDIDDNQLEAMVTSPIYLKQLLEVADNEKYDTSHLEFIVSSGHALTPHLVEQVIERFGPILCNVYGSTELTLASVASAEELAADPNTSGKVAIGTQLKILDDNGCELPAGTVGQIHLRNSTTLTGYTNPDIPVDKVGDLVRIGDLGYLDEKGHLRVLGRIDDMIIVGGENVFPRSVDEVLDALPGVSDAFSTGVEDSETFQRIATWVVRDSDETGQALTADDIRDFVRDNLANHSIPRDVHFVDELPRNATGKVVPRLLLEK</sequence>
<dbReference type="InterPro" id="IPR000873">
    <property type="entry name" value="AMP-dep_synth/lig_dom"/>
</dbReference>
<dbReference type="GO" id="GO:0031956">
    <property type="term" value="F:medium-chain fatty acid-CoA ligase activity"/>
    <property type="evidence" value="ECO:0007669"/>
    <property type="project" value="TreeGrafter"/>
</dbReference>
<evidence type="ECO:0000256" key="2">
    <source>
        <dbReference type="ARBA" id="ARBA00022598"/>
    </source>
</evidence>
<proteinExistence type="inferred from homology"/>
<evidence type="ECO:0000256" key="1">
    <source>
        <dbReference type="ARBA" id="ARBA00006432"/>
    </source>
</evidence>
<dbReference type="AlphaFoldDB" id="A0A3R9ZJS8"/>
<protein>
    <submittedName>
        <fullName evidence="5">Acyl-CoA synthetase</fullName>
    </submittedName>
</protein>
<dbReference type="GO" id="GO:0006631">
    <property type="term" value="P:fatty acid metabolic process"/>
    <property type="evidence" value="ECO:0007669"/>
    <property type="project" value="TreeGrafter"/>
</dbReference>
<organism evidence="5 6">
    <name type="scientific">Corynebacterium hylobatis</name>
    <dbReference type="NCBI Taxonomy" id="1859290"/>
    <lineage>
        <taxon>Bacteria</taxon>
        <taxon>Bacillati</taxon>
        <taxon>Actinomycetota</taxon>
        <taxon>Actinomycetes</taxon>
        <taxon>Mycobacteriales</taxon>
        <taxon>Corynebacteriaceae</taxon>
        <taxon>Corynebacterium</taxon>
    </lineage>
</organism>
<comment type="similarity">
    <text evidence="1">Belongs to the ATP-dependent AMP-binding enzyme family.</text>
</comment>